<dbReference type="AlphaFoldDB" id="A0A365UC48"/>
<dbReference type="InterPro" id="IPR028994">
    <property type="entry name" value="Integrin_alpha_N"/>
</dbReference>
<evidence type="ECO:0000313" key="2">
    <source>
        <dbReference type="EMBL" id="RBI86997.1"/>
    </source>
</evidence>
<dbReference type="EMBL" id="QNTQ01000002">
    <property type="protein sequence ID" value="RBI86997.1"/>
    <property type="molecule type" value="Genomic_DNA"/>
</dbReference>
<dbReference type="Pfam" id="PF13517">
    <property type="entry name" value="FG-GAP_3"/>
    <property type="match status" value="1"/>
</dbReference>
<dbReference type="RefSeq" id="WP_113287845.1">
    <property type="nucleotide sequence ID" value="NZ_QNTQ01000002.1"/>
</dbReference>
<dbReference type="InterPro" id="IPR013517">
    <property type="entry name" value="FG-GAP"/>
</dbReference>
<evidence type="ECO:0000313" key="3">
    <source>
        <dbReference type="Proteomes" id="UP000253370"/>
    </source>
</evidence>
<keyword evidence="1" id="KW-0732">Signal</keyword>
<keyword evidence="3" id="KW-1185">Reference proteome</keyword>
<protein>
    <submittedName>
        <fullName evidence="2">VCBS repeat-containing protein</fullName>
    </submittedName>
</protein>
<name>A0A365UC48_9RHOB</name>
<comment type="caution">
    <text evidence="2">The sequence shown here is derived from an EMBL/GenBank/DDBJ whole genome shotgun (WGS) entry which is preliminary data.</text>
</comment>
<reference evidence="2 3" key="1">
    <citation type="submission" date="2018-07" db="EMBL/GenBank/DDBJ databases">
        <title>Rhodosalinus sp. strain E84T genomic sequence and assembly.</title>
        <authorList>
            <person name="Liu Z.-W."/>
            <person name="Lu D.-C."/>
        </authorList>
    </citation>
    <scope>NUCLEOTIDE SEQUENCE [LARGE SCALE GENOMIC DNA]</scope>
    <source>
        <strain evidence="2 3">E84</strain>
    </source>
</reference>
<organism evidence="2 3">
    <name type="scientific">Rhodosalinus halophilus</name>
    <dbReference type="NCBI Taxonomy" id="2259333"/>
    <lineage>
        <taxon>Bacteria</taxon>
        <taxon>Pseudomonadati</taxon>
        <taxon>Pseudomonadota</taxon>
        <taxon>Alphaproteobacteria</taxon>
        <taxon>Rhodobacterales</taxon>
        <taxon>Paracoccaceae</taxon>
        <taxon>Rhodosalinus</taxon>
    </lineage>
</organism>
<dbReference type="SUPFAM" id="SSF69318">
    <property type="entry name" value="Integrin alpha N-terminal domain"/>
    <property type="match status" value="1"/>
</dbReference>
<evidence type="ECO:0000256" key="1">
    <source>
        <dbReference type="ARBA" id="ARBA00022729"/>
    </source>
</evidence>
<dbReference type="Proteomes" id="UP000253370">
    <property type="component" value="Unassembled WGS sequence"/>
</dbReference>
<proteinExistence type="predicted"/>
<gene>
    <name evidence="2" type="ORF">DRV85_02410</name>
</gene>
<dbReference type="OrthoDB" id="58662at2"/>
<accession>A0A365UC48</accession>
<sequence length="240" mass="25192">MLRGGLFLAALACLAAPADSRIVAAAYEGPTARYPHGVLGDAIEHETLVVTLADGRRLSVTHPPPLVFEDTAPRLADLDGDGAPEVIVVEAHERRGARLAVWGLRAGRLEQRAASPFIGTRFRWLAPAGAGDLDGDGFAEIAWVDRPHLAKTLRVWRYLPEGPRLEPVADLAGVTNHRIGETDIAGGLRDCGAGPEIVLADAGWGRLLAVRLAAGRLTARDIGPHAGRPGFAAALACAGP</sequence>